<dbReference type="InterPro" id="IPR001036">
    <property type="entry name" value="Acrflvin-R"/>
</dbReference>
<dbReference type="PANTHER" id="PTHR32063:SF11">
    <property type="entry name" value="CATION OR DRUG EFFLUX SYSTEM PROTEIN"/>
    <property type="match status" value="1"/>
</dbReference>
<dbReference type="Gene3D" id="3.30.70.1320">
    <property type="entry name" value="Multidrug efflux transporter AcrB pore domain like"/>
    <property type="match status" value="1"/>
</dbReference>
<dbReference type="GO" id="GO:0042910">
    <property type="term" value="F:xenobiotic transmembrane transporter activity"/>
    <property type="evidence" value="ECO:0007669"/>
    <property type="project" value="TreeGrafter"/>
</dbReference>
<keyword evidence="6 9" id="KW-0812">Transmembrane</keyword>
<dbReference type="GO" id="GO:0015562">
    <property type="term" value="F:efflux transmembrane transporter activity"/>
    <property type="evidence" value="ECO:0007669"/>
    <property type="project" value="InterPro"/>
</dbReference>
<gene>
    <name evidence="11" type="ORF">IAC54_03535</name>
</gene>
<feature type="transmembrane region" description="Helical" evidence="9">
    <location>
        <begin position="896"/>
        <end position="920"/>
    </location>
</feature>
<evidence type="ECO:0000313" key="12">
    <source>
        <dbReference type="Proteomes" id="UP000823636"/>
    </source>
</evidence>
<dbReference type="PRINTS" id="PR00702">
    <property type="entry name" value="ACRIFLAVINRP"/>
</dbReference>
<feature type="transmembrane region" description="Helical" evidence="9">
    <location>
        <begin position="999"/>
        <end position="1023"/>
    </location>
</feature>
<proteinExistence type="inferred from homology"/>
<dbReference type="Gene3D" id="1.20.1640.10">
    <property type="entry name" value="Multidrug efflux transporter AcrB transmembrane domain"/>
    <property type="match status" value="2"/>
</dbReference>
<dbReference type="NCBIfam" id="NF000282">
    <property type="entry name" value="RND_permease_1"/>
    <property type="match status" value="1"/>
</dbReference>
<keyword evidence="4" id="KW-1003">Cell membrane</keyword>
<comment type="subcellular location">
    <subcellularLocation>
        <location evidence="1">Cell inner membrane</location>
        <topology evidence="1">Multi-pass membrane protein</topology>
    </subcellularLocation>
</comment>
<dbReference type="GO" id="GO:0005886">
    <property type="term" value="C:plasma membrane"/>
    <property type="evidence" value="ECO:0007669"/>
    <property type="project" value="UniProtKB-SubCell"/>
</dbReference>
<evidence type="ECO:0000256" key="9">
    <source>
        <dbReference type="SAM" id="Phobius"/>
    </source>
</evidence>
<dbReference type="InterPro" id="IPR004764">
    <property type="entry name" value="MdtF-like"/>
</dbReference>
<dbReference type="PANTHER" id="PTHR32063">
    <property type="match status" value="1"/>
</dbReference>
<evidence type="ECO:0000256" key="1">
    <source>
        <dbReference type="ARBA" id="ARBA00004429"/>
    </source>
</evidence>
<evidence type="ECO:0000313" key="11">
    <source>
        <dbReference type="EMBL" id="MBO8437956.1"/>
    </source>
</evidence>
<dbReference type="FunFam" id="1.20.1640.10:FF:000001">
    <property type="entry name" value="Efflux pump membrane transporter"/>
    <property type="match status" value="1"/>
</dbReference>
<comment type="caution">
    <text evidence="11">The sequence shown here is derived from an EMBL/GenBank/DDBJ whole genome shotgun (WGS) entry which is preliminary data.</text>
</comment>
<dbReference type="EMBL" id="JADIMW010000034">
    <property type="protein sequence ID" value="MBO8437956.1"/>
    <property type="molecule type" value="Genomic_DNA"/>
</dbReference>
<keyword evidence="8 9" id="KW-0472">Membrane</keyword>
<evidence type="ECO:0000256" key="4">
    <source>
        <dbReference type="ARBA" id="ARBA00022475"/>
    </source>
</evidence>
<dbReference type="PROSITE" id="PS50156">
    <property type="entry name" value="SSD"/>
    <property type="match status" value="1"/>
</dbReference>
<feature type="transmembrane region" description="Helical" evidence="9">
    <location>
        <begin position="870"/>
        <end position="889"/>
    </location>
</feature>
<dbReference type="NCBIfam" id="TIGR00915">
    <property type="entry name" value="2A0602"/>
    <property type="match status" value="1"/>
</dbReference>
<evidence type="ECO:0000256" key="5">
    <source>
        <dbReference type="ARBA" id="ARBA00022519"/>
    </source>
</evidence>
<keyword evidence="5" id="KW-0997">Cell inner membrane</keyword>
<sequence length="1045" mass="112497">MFSKFFIDRPIFATVTALLMVLVGLVALKDLPIAQFPDITPPTVQVTASYPGASAETIARTVAAPIEEQVNGVDGMIYMSSTSSSSGEYSLTVTFEVGTDIDMATVLVQNRVNIAQGNLPSEVISQGITTKKQSSNIVMILSLESDSTLYDGLYLSNYASLNLTDPLSRLPGVGNITVFGTGNYGMRVWLDPEIMRIRGVTPQEVYSAITAQNVEVSAGGVGQPPVASPTAFQYTLTAKGRLDSPSEFGNIIIKALPEGGYLRLRDIARVELGSQSYNTVSKQDGKSSAAIAIYQSPGSNALEVAELVEDKIKELSESFPQGVVCKTVLNTTEFVSASIDEVLVTLVETTLLVMLVILLFLQNFRAVIIPSLTIPVSLICTFAVMSAFGFSINTLTLFGMVLAIAIVVDDAIVVVENTSRLIDSGKFTPKDAVKEGMKEITGPIIGVVLVLLAVFVPTAFIPGITGQLYKQFALTIATATLFSGFNSLTLTPALCALFLKPSKEDKFVLYRWFDKVYDRTTNGYVRIITCLLKRERVTLSLFAVITAIAAWMFLKHPTSFIPQEDQGYFIVSVQLPPGASLQRTEGVTERISGILEGYDAVESSLAINGFSVMQGGAASNSATLFVVLKPWSERKSSENSVYGIIDRLNGECAGIEEAIVFAVNPPAIQGMGNSGGLQFELEDRNNLGSASLQSAINDIIFYSSDVKSISMMNSSYQGENPQYFLNIDREKCEMQGINLNDVFGALSLYMGSAYVNDFVLFGKVYQVLLSGDAADRNRIYDVIKLTVANNRGEMVPFSSFTSIEEVQGLDLVSRYNMYNAAAITAVPSANASSQQTIAGVGELIDETLGNSFAYEWTGEAFQENNASSSIAMIFLLAVLVAFLVLAAQYESWTSPVAVIMGLPFAILGAVSGCIVMGLPISIYSQIGIILLIALSAKNAILIVEFAADYRAKGYDLMTASIEAGRVRLRPILMTSLAFIIGVMPMVFASGAGAASRISLGTAVVFGMLFSTLLGTLFVPNFYLFMQRIHERATGTKRDSASSGER</sequence>
<dbReference type="Proteomes" id="UP000823636">
    <property type="component" value="Unassembled WGS sequence"/>
</dbReference>
<feature type="transmembrane region" description="Helical" evidence="9">
    <location>
        <begin position="537"/>
        <end position="554"/>
    </location>
</feature>
<evidence type="ECO:0000256" key="7">
    <source>
        <dbReference type="ARBA" id="ARBA00022989"/>
    </source>
</evidence>
<feature type="transmembrane region" description="Helical" evidence="9">
    <location>
        <begin position="342"/>
        <end position="361"/>
    </location>
</feature>
<protein>
    <submittedName>
        <fullName evidence="11">Multidrug efflux RND transporter permease subunit</fullName>
    </submittedName>
</protein>
<dbReference type="InterPro" id="IPR000731">
    <property type="entry name" value="SSD"/>
</dbReference>
<reference evidence="11" key="1">
    <citation type="submission" date="2020-10" db="EMBL/GenBank/DDBJ databases">
        <authorList>
            <person name="Gilroy R."/>
        </authorList>
    </citation>
    <scope>NUCLEOTIDE SEQUENCE</scope>
    <source>
        <strain evidence="11">G3-4614</strain>
    </source>
</reference>
<dbReference type="Gene3D" id="3.30.70.1430">
    <property type="entry name" value="Multidrug efflux transporter AcrB pore domain"/>
    <property type="match status" value="2"/>
</dbReference>
<evidence type="ECO:0000256" key="2">
    <source>
        <dbReference type="ARBA" id="ARBA00010942"/>
    </source>
</evidence>
<feature type="transmembrane region" description="Helical" evidence="9">
    <location>
        <begin position="926"/>
        <end position="947"/>
    </location>
</feature>
<comment type="similarity">
    <text evidence="2">Belongs to the resistance-nodulation-cell division (RND) (TC 2.A.6) family.</text>
</comment>
<dbReference type="GO" id="GO:0009636">
    <property type="term" value="P:response to toxic substance"/>
    <property type="evidence" value="ECO:0007669"/>
    <property type="project" value="UniProtKB-ARBA"/>
</dbReference>
<accession>A0A9D9E4D1</accession>
<keyword evidence="3" id="KW-0813">Transport</keyword>
<organism evidence="11 12">
    <name type="scientific">Candidatus Caccoplasma merdipullorum</name>
    <dbReference type="NCBI Taxonomy" id="2840718"/>
    <lineage>
        <taxon>Bacteria</taxon>
        <taxon>Pseudomonadati</taxon>
        <taxon>Bacteroidota</taxon>
        <taxon>Bacteroidia</taxon>
        <taxon>Bacteroidales</taxon>
        <taxon>Bacteroidaceae</taxon>
        <taxon>Bacteroidaceae incertae sedis</taxon>
        <taxon>Candidatus Caccoplasma</taxon>
    </lineage>
</organism>
<feature type="transmembrane region" description="Helical" evidence="9">
    <location>
        <begin position="368"/>
        <end position="391"/>
    </location>
</feature>
<feature type="domain" description="SSD" evidence="10">
    <location>
        <begin position="372"/>
        <end position="497"/>
    </location>
</feature>
<dbReference type="AlphaFoldDB" id="A0A9D9E4D1"/>
<dbReference type="Gene3D" id="3.30.2090.10">
    <property type="entry name" value="Multidrug efflux transporter AcrB TolC docking domain, DN and DC subdomains"/>
    <property type="match status" value="2"/>
</dbReference>
<dbReference type="SUPFAM" id="SSF82714">
    <property type="entry name" value="Multidrug efflux transporter AcrB TolC docking domain, DN and DC subdomains"/>
    <property type="match status" value="2"/>
</dbReference>
<feature type="transmembrane region" description="Helical" evidence="9">
    <location>
        <begin position="397"/>
        <end position="419"/>
    </location>
</feature>
<evidence type="ECO:0000259" key="10">
    <source>
        <dbReference type="PROSITE" id="PS50156"/>
    </source>
</evidence>
<reference evidence="11" key="2">
    <citation type="journal article" date="2021" name="PeerJ">
        <title>Extensive microbial diversity within the chicken gut microbiome revealed by metagenomics and culture.</title>
        <authorList>
            <person name="Gilroy R."/>
            <person name="Ravi A."/>
            <person name="Getino M."/>
            <person name="Pursley I."/>
            <person name="Horton D.L."/>
            <person name="Alikhan N.F."/>
            <person name="Baker D."/>
            <person name="Gharbi K."/>
            <person name="Hall N."/>
            <person name="Watson M."/>
            <person name="Adriaenssens E.M."/>
            <person name="Foster-Nyarko E."/>
            <person name="Jarju S."/>
            <person name="Secka A."/>
            <person name="Antonio M."/>
            <person name="Oren A."/>
            <person name="Chaudhuri R.R."/>
            <person name="La Ragione R."/>
            <person name="Hildebrand F."/>
            <person name="Pallen M.J."/>
        </authorList>
    </citation>
    <scope>NUCLEOTIDE SEQUENCE</scope>
    <source>
        <strain evidence="11">G3-4614</strain>
    </source>
</reference>
<evidence type="ECO:0000256" key="8">
    <source>
        <dbReference type="ARBA" id="ARBA00023136"/>
    </source>
</evidence>
<feature type="transmembrane region" description="Helical" evidence="9">
    <location>
        <begin position="968"/>
        <end position="987"/>
    </location>
</feature>
<dbReference type="FunFam" id="3.30.70.1430:FF:000001">
    <property type="entry name" value="Efflux pump membrane transporter"/>
    <property type="match status" value="1"/>
</dbReference>
<evidence type="ECO:0000256" key="3">
    <source>
        <dbReference type="ARBA" id="ARBA00022448"/>
    </source>
</evidence>
<dbReference type="InterPro" id="IPR027463">
    <property type="entry name" value="AcrB_DN_DC_subdom"/>
</dbReference>
<evidence type="ECO:0000256" key="6">
    <source>
        <dbReference type="ARBA" id="ARBA00022692"/>
    </source>
</evidence>
<name>A0A9D9E4D1_9BACT</name>
<feature type="transmembrane region" description="Helical" evidence="9">
    <location>
        <begin position="472"/>
        <end position="499"/>
    </location>
</feature>
<feature type="transmembrane region" description="Helical" evidence="9">
    <location>
        <begin position="440"/>
        <end position="460"/>
    </location>
</feature>
<dbReference type="SUPFAM" id="SSF82693">
    <property type="entry name" value="Multidrug efflux transporter AcrB pore domain, PN1, PN2, PC1 and PC2 subdomains"/>
    <property type="match status" value="4"/>
</dbReference>
<dbReference type="Gene3D" id="3.30.70.1440">
    <property type="entry name" value="Multidrug efflux transporter AcrB pore domain"/>
    <property type="match status" value="1"/>
</dbReference>
<keyword evidence="7 9" id="KW-1133">Transmembrane helix</keyword>
<dbReference type="SUPFAM" id="SSF82866">
    <property type="entry name" value="Multidrug efflux transporter AcrB transmembrane domain"/>
    <property type="match status" value="2"/>
</dbReference>
<dbReference type="Pfam" id="PF00873">
    <property type="entry name" value="ACR_tran"/>
    <property type="match status" value="1"/>
</dbReference>